<reference evidence="2 3" key="1">
    <citation type="journal article" date="2019" name="Commun. Biol.">
        <title>The bagworm genome reveals a unique fibroin gene that provides high tensile strength.</title>
        <authorList>
            <person name="Kono N."/>
            <person name="Nakamura H."/>
            <person name="Ohtoshi R."/>
            <person name="Tomita M."/>
            <person name="Numata K."/>
            <person name="Arakawa K."/>
        </authorList>
    </citation>
    <scope>NUCLEOTIDE SEQUENCE [LARGE SCALE GENOMIC DNA]</scope>
</reference>
<dbReference type="AlphaFoldDB" id="A0A4C1Z1M0"/>
<comment type="caution">
    <text evidence="2">The sequence shown here is derived from an EMBL/GenBank/DDBJ whole genome shotgun (WGS) entry which is preliminary data.</text>
</comment>
<evidence type="ECO:0000313" key="2">
    <source>
        <dbReference type="EMBL" id="GBP82238.1"/>
    </source>
</evidence>
<evidence type="ECO:0000313" key="3">
    <source>
        <dbReference type="Proteomes" id="UP000299102"/>
    </source>
</evidence>
<keyword evidence="3" id="KW-1185">Reference proteome</keyword>
<feature type="region of interest" description="Disordered" evidence="1">
    <location>
        <begin position="88"/>
        <end position="110"/>
    </location>
</feature>
<accession>A0A4C1Z1M0</accession>
<organism evidence="2 3">
    <name type="scientific">Eumeta variegata</name>
    <name type="common">Bagworm moth</name>
    <name type="synonym">Eumeta japonica</name>
    <dbReference type="NCBI Taxonomy" id="151549"/>
    <lineage>
        <taxon>Eukaryota</taxon>
        <taxon>Metazoa</taxon>
        <taxon>Ecdysozoa</taxon>
        <taxon>Arthropoda</taxon>
        <taxon>Hexapoda</taxon>
        <taxon>Insecta</taxon>
        <taxon>Pterygota</taxon>
        <taxon>Neoptera</taxon>
        <taxon>Endopterygota</taxon>
        <taxon>Lepidoptera</taxon>
        <taxon>Glossata</taxon>
        <taxon>Ditrysia</taxon>
        <taxon>Tineoidea</taxon>
        <taxon>Psychidae</taxon>
        <taxon>Oiketicinae</taxon>
        <taxon>Eumeta</taxon>
    </lineage>
</organism>
<proteinExistence type="predicted"/>
<dbReference type="Proteomes" id="UP000299102">
    <property type="component" value="Unassembled WGS sequence"/>
</dbReference>
<gene>
    <name evidence="2" type="ORF">EVAR_54983_1</name>
</gene>
<name>A0A4C1Z1M0_EUMVA</name>
<protein>
    <submittedName>
        <fullName evidence="2">Uncharacterized protein</fullName>
    </submittedName>
</protein>
<dbReference type="EMBL" id="BGZK01001555">
    <property type="protein sequence ID" value="GBP82238.1"/>
    <property type="molecule type" value="Genomic_DNA"/>
</dbReference>
<sequence>MSFVATYNVCANIEDSSEKDYGLFVEIATYAIVRRTATSSPRHSVLRAPLPTRTQNAATRCGVRQPCNEAKQWRGFLNYDMRMRLAMRPAAERPPPEATARPAARLTRDTTRHDTIPCMSNGRRLVSRFVRYDVTVFTTMHRRMQFNYALQYFHFVTVWKNAVHPLSGGINCALPVSLCLSVELGIARVAAEMQSFSSLTCSRNGHPTAARWGRVIDFGARRAGRPVAVRAFAENAESNDVKSPSHLTAQPLLSL</sequence>
<evidence type="ECO:0000256" key="1">
    <source>
        <dbReference type="SAM" id="MobiDB-lite"/>
    </source>
</evidence>